<evidence type="ECO:0000313" key="3">
    <source>
        <dbReference type="Proteomes" id="UP000285523"/>
    </source>
</evidence>
<sequence>MRVLLSIKPEFAARIFQGEKRFEFRKSAFKDDRVKIVVVYVTSPVCKIVGEFDVVEILSDEPSRLWSRTKEYAGISEAFFWDYFSGRTRAVALAIGDVREYSRPINPSKLIANFTAPQSYMYLDDQLQPARRVSEQYSLAI</sequence>
<feature type="domain" description="ASCH" evidence="1">
    <location>
        <begin position="5"/>
        <end position="99"/>
    </location>
</feature>
<reference evidence="2 3" key="1">
    <citation type="submission" date="2018-09" db="EMBL/GenBank/DDBJ databases">
        <title>Draft genome sequence of Rhodopseudomonas palustris 2.1.18.</title>
        <authorList>
            <person name="Robertson S.L."/>
            <person name="Meyer T.E."/>
            <person name="Kyndt J.A."/>
        </authorList>
    </citation>
    <scope>NUCLEOTIDE SEQUENCE [LARGE SCALE GENOMIC DNA]</scope>
    <source>
        <strain evidence="2 3">2.1.18</strain>
    </source>
</reference>
<dbReference type="OrthoDB" id="9797478at2"/>
<dbReference type="SUPFAM" id="SSF88697">
    <property type="entry name" value="PUA domain-like"/>
    <property type="match status" value="1"/>
</dbReference>
<dbReference type="EMBL" id="QYYD01000017">
    <property type="protein sequence ID" value="RJF70456.1"/>
    <property type="molecule type" value="Genomic_DNA"/>
</dbReference>
<comment type="caution">
    <text evidence="2">The sequence shown here is derived from an EMBL/GenBank/DDBJ whole genome shotgun (WGS) entry which is preliminary data.</text>
</comment>
<dbReference type="AlphaFoldDB" id="A0A418V310"/>
<dbReference type="Gene3D" id="2.30.130.30">
    <property type="entry name" value="Hypothetical protein"/>
    <property type="match status" value="1"/>
</dbReference>
<protein>
    <submittedName>
        <fullName evidence="2">ASCH domain-containing protein</fullName>
    </submittedName>
</protein>
<dbReference type="SMART" id="SM01022">
    <property type="entry name" value="ASCH"/>
    <property type="match status" value="1"/>
</dbReference>
<dbReference type="InterPro" id="IPR015947">
    <property type="entry name" value="PUA-like_sf"/>
</dbReference>
<name>A0A418V310_RHOPL</name>
<dbReference type="InterPro" id="IPR007374">
    <property type="entry name" value="ASCH_domain"/>
</dbReference>
<evidence type="ECO:0000259" key="1">
    <source>
        <dbReference type="SMART" id="SM01022"/>
    </source>
</evidence>
<accession>A0A418V310</accession>
<dbReference type="Proteomes" id="UP000285523">
    <property type="component" value="Unassembled WGS sequence"/>
</dbReference>
<gene>
    <name evidence="2" type="ORF">D4Q52_16740</name>
</gene>
<proteinExistence type="predicted"/>
<organism evidence="2 3">
    <name type="scientific">Rhodopseudomonas palustris</name>
    <dbReference type="NCBI Taxonomy" id="1076"/>
    <lineage>
        <taxon>Bacteria</taxon>
        <taxon>Pseudomonadati</taxon>
        <taxon>Pseudomonadota</taxon>
        <taxon>Alphaproteobacteria</taxon>
        <taxon>Hyphomicrobiales</taxon>
        <taxon>Nitrobacteraceae</taxon>
        <taxon>Rhodopseudomonas</taxon>
    </lineage>
</organism>
<evidence type="ECO:0000313" key="2">
    <source>
        <dbReference type="EMBL" id="RJF70456.1"/>
    </source>
</evidence>